<keyword evidence="1" id="KW-0472">Membrane</keyword>
<keyword evidence="3" id="KW-1185">Reference proteome</keyword>
<accession>B3RVH6</accession>
<evidence type="ECO:0000313" key="3">
    <source>
        <dbReference type="Proteomes" id="UP000009022"/>
    </source>
</evidence>
<dbReference type="AlphaFoldDB" id="B3RVH6"/>
<dbReference type="HOGENOM" id="CLU_1847660_0_0_1"/>
<reference evidence="2 3" key="1">
    <citation type="journal article" date="2008" name="Nature">
        <title>The Trichoplax genome and the nature of placozoans.</title>
        <authorList>
            <person name="Srivastava M."/>
            <person name="Begovic E."/>
            <person name="Chapman J."/>
            <person name="Putnam N.H."/>
            <person name="Hellsten U."/>
            <person name="Kawashima T."/>
            <person name="Kuo A."/>
            <person name="Mitros T."/>
            <person name="Salamov A."/>
            <person name="Carpenter M.L."/>
            <person name="Signorovitch A.Y."/>
            <person name="Moreno M.A."/>
            <person name="Kamm K."/>
            <person name="Grimwood J."/>
            <person name="Schmutz J."/>
            <person name="Shapiro H."/>
            <person name="Grigoriev I.V."/>
            <person name="Buss L.W."/>
            <person name="Schierwater B."/>
            <person name="Dellaporta S.L."/>
            <person name="Rokhsar D.S."/>
        </authorList>
    </citation>
    <scope>NUCLEOTIDE SEQUENCE [LARGE SCALE GENOMIC DNA]</scope>
    <source>
        <strain evidence="2 3">Grell-BS-1999</strain>
    </source>
</reference>
<gene>
    <name evidence="2" type="ORF">TRIADDRAFT_55656</name>
</gene>
<protein>
    <recommendedName>
        <fullName evidence="4">MARVEL domain-containing protein</fullName>
    </recommendedName>
</protein>
<organism evidence="2 3">
    <name type="scientific">Trichoplax adhaerens</name>
    <name type="common">Trichoplax reptans</name>
    <dbReference type="NCBI Taxonomy" id="10228"/>
    <lineage>
        <taxon>Eukaryota</taxon>
        <taxon>Metazoa</taxon>
        <taxon>Placozoa</taxon>
        <taxon>Uniplacotomia</taxon>
        <taxon>Trichoplacea</taxon>
        <taxon>Trichoplacidae</taxon>
        <taxon>Trichoplax</taxon>
    </lineage>
</organism>
<dbReference type="CTD" id="6752749"/>
<dbReference type="GO" id="GO:0016020">
    <property type="term" value="C:membrane"/>
    <property type="evidence" value="ECO:0000318"/>
    <property type="project" value="GO_Central"/>
</dbReference>
<keyword evidence="1" id="KW-0812">Transmembrane</keyword>
<evidence type="ECO:0000313" key="2">
    <source>
        <dbReference type="EMBL" id="EDV25996.1"/>
    </source>
</evidence>
<evidence type="ECO:0008006" key="4">
    <source>
        <dbReference type="Google" id="ProtNLM"/>
    </source>
</evidence>
<feature type="transmembrane region" description="Helical" evidence="1">
    <location>
        <begin position="12"/>
        <end position="32"/>
    </location>
</feature>
<dbReference type="Proteomes" id="UP000009022">
    <property type="component" value="Unassembled WGS sequence"/>
</dbReference>
<dbReference type="KEGG" id="tad:TRIADDRAFT_55656"/>
<keyword evidence="1" id="KW-1133">Transmembrane helix</keyword>
<evidence type="ECO:0000256" key="1">
    <source>
        <dbReference type="SAM" id="Phobius"/>
    </source>
</evidence>
<name>B3RVH6_TRIAD</name>
<sequence length="139" mass="16038">MPVQWYLLLPNAAWMRFFLFMSVFTFLYSTVMSIIKTIRLTERMQIDWNATEAILCGCVSMLYFIANGLATGSIAMGQRANIKTYKGKLNFAQLQAAVVFGFFTAFLVLAQSIIDGHRFYQDRKFRKQYSESPQEDPDD</sequence>
<feature type="transmembrane region" description="Helical" evidence="1">
    <location>
        <begin position="94"/>
        <end position="114"/>
    </location>
</feature>
<feature type="transmembrane region" description="Helical" evidence="1">
    <location>
        <begin position="53"/>
        <end position="74"/>
    </location>
</feature>
<dbReference type="RefSeq" id="XP_002112029.1">
    <property type="nucleotide sequence ID" value="XM_002111993.1"/>
</dbReference>
<proteinExistence type="predicted"/>
<dbReference type="InParanoid" id="B3RVH6"/>
<dbReference type="GeneID" id="6752749"/>
<dbReference type="EMBL" id="DS985244">
    <property type="protein sequence ID" value="EDV25996.1"/>
    <property type="molecule type" value="Genomic_DNA"/>
</dbReference>